<dbReference type="InterPro" id="IPR000421">
    <property type="entry name" value="FA58C"/>
</dbReference>
<feature type="signal peptide" evidence="1">
    <location>
        <begin position="1"/>
        <end position="17"/>
    </location>
</feature>
<evidence type="ECO:0000256" key="1">
    <source>
        <dbReference type="SAM" id="SignalP"/>
    </source>
</evidence>
<dbReference type="PROSITE" id="PS51257">
    <property type="entry name" value="PROKAR_LIPOPROTEIN"/>
    <property type="match status" value="1"/>
</dbReference>
<evidence type="ECO:0000259" key="2">
    <source>
        <dbReference type="PROSITE" id="PS50022"/>
    </source>
</evidence>
<dbReference type="EMBL" id="LR787921">
    <property type="protein sequence ID" value="CAB3263783.1"/>
    <property type="molecule type" value="mRNA"/>
</dbReference>
<feature type="domain" description="F5/8 type C" evidence="2">
    <location>
        <begin position="49"/>
        <end position="207"/>
    </location>
</feature>
<name>A0A6F9DLE1_9ASCI</name>
<feature type="chain" id="PRO_5026342116" evidence="1">
    <location>
        <begin position="18"/>
        <end position="207"/>
    </location>
</feature>
<dbReference type="SMART" id="SM00231">
    <property type="entry name" value="FA58C"/>
    <property type="match status" value="1"/>
</dbReference>
<dbReference type="Gene3D" id="2.60.120.260">
    <property type="entry name" value="Galactose-binding domain-like"/>
    <property type="match status" value="1"/>
</dbReference>
<dbReference type="PANTHER" id="PTHR24543">
    <property type="entry name" value="MULTICOPPER OXIDASE-RELATED"/>
    <property type="match status" value="1"/>
</dbReference>
<organism evidence="3">
    <name type="scientific">Phallusia mammillata</name>
    <dbReference type="NCBI Taxonomy" id="59560"/>
    <lineage>
        <taxon>Eukaryota</taxon>
        <taxon>Metazoa</taxon>
        <taxon>Chordata</taxon>
        <taxon>Tunicata</taxon>
        <taxon>Ascidiacea</taxon>
        <taxon>Phlebobranchia</taxon>
        <taxon>Ascidiidae</taxon>
        <taxon>Phallusia</taxon>
    </lineage>
</organism>
<gene>
    <name evidence="3" type="primary">Mfge8-004</name>
</gene>
<dbReference type="PROSITE" id="PS50022">
    <property type="entry name" value="FA58C_3"/>
    <property type="match status" value="1"/>
</dbReference>
<dbReference type="PANTHER" id="PTHR24543:SF325">
    <property type="entry name" value="F5_8 TYPE C DOMAIN-CONTAINING PROTEIN"/>
    <property type="match status" value="1"/>
</dbReference>
<dbReference type="Pfam" id="PF00754">
    <property type="entry name" value="F5_F8_type_C"/>
    <property type="match status" value="1"/>
</dbReference>
<dbReference type="AlphaFoldDB" id="A0A6F9DLE1"/>
<evidence type="ECO:0000313" key="3">
    <source>
        <dbReference type="EMBL" id="CAB3263783.1"/>
    </source>
</evidence>
<keyword evidence="1" id="KW-0732">Signal</keyword>
<dbReference type="SUPFAM" id="SSF49785">
    <property type="entry name" value="Galactose-binding domain-like"/>
    <property type="match status" value="1"/>
</dbReference>
<dbReference type="InterPro" id="IPR008979">
    <property type="entry name" value="Galactose-bd-like_sf"/>
</dbReference>
<protein>
    <submittedName>
        <fullName evidence="3">Lactadherin-like</fullName>
    </submittedName>
</protein>
<proteinExistence type="evidence at transcript level"/>
<sequence length="207" mass="22806">MLKQVLVLLAIAALCSGCGCGCGSQCCDRGDGEKGDNKFSKINIQANRDALCKLGLKTHYIPDGAITASSYWRPDVDDFHAPKWARLDQAFIPNVSVGSWFSGQQIIANQWIEVALGKATTITGVITQGRDSLDQWVTEFKVSYLAADLTWKTVNDNSGTAILFSGNSDRESPVTNMFYLPITAHKIRILPTKWHGHVSLRHEYLTC</sequence>
<dbReference type="CDD" id="cd00057">
    <property type="entry name" value="FA58C"/>
    <property type="match status" value="1"/>
</dbReference>
<accession>A0A6F9DLE1</accession>
<reference evidence="3" key="1">
    <citation type="submission" date="2020-04" db="EMBL/GenBank/DDBJ databases">
        <authorList>
            <person name="Neveu A P."/>
        </authorList>
    </citation>
    <scope>NUCLEOTIDE SEQUENCE</scope>
    <source>
        <tissue evidence="3">Whole embryo</tissue>
    </source>
</reference>